<evidence type="ECO:0000313" key="1">
    <source>
        <dbReference type="EMBL" id="CAF5034411.1"/>
    </source>
</evidence>
<feature type="non-terminal residue" evidence="1">
    <location>
        <position position="86"/>
    </location>
</feature>
<name>A0A822C468_9BILA</name>
<accession>A0A822C468</accession>
<proteinExistence type="predicted"/>
<gene>
    <name evidence="1" type="ORF">QYT958_LOCUS40903</name>
</gene>
<reference evidence="1" key="1">
    <citation type="submission" date="2021-02" db="EMBL/GenBank/DDBJ databases">
        <authorList>
            <person name="Nowell W R."/>
        </authorList>
    </citation>
    <scope>NUCLEOTIDE SEQUENCE</scope>
</reference>
<comment type="caution">
    <text evidence="1">The sequence shown here is derived from an EMBL/GenBank/DDBJ whole genome shotgun (WGS) entry which is preliminary data.</text>
</comment>
<organism evidence="1 2">
    <name type="scientific">Rotaria socialis</name>
    <dbReference type="NCBI Taxonomy" id="392032"/>
    <lineage>
        <taxon>Eukaryota</taxon>
        <taxon>Metazoa</taxon>
        <taxon>Spiralia</taxon>
        <taxon>Gnathifera</taxon>
        <taxon>Rotifera</taxon>
        <taxon>Eurotatoria</taxon>
        <taxon>Bdelloidea</taxon>
        <taxon>Philodinida</taxon>
        <taxon>Philodinidae</taxon>
        <taxon>Rotaria</taxon>
    </lineage>
</organism>
<protein>
    <submittedName>
        <fullName evidence="1">Uncharacterized protein</fullName>
    </submittedName>
</protein>
<dbReference type="Proteomes" id="UP000663848">
    <property type="component" value="Unassembled WGS sequence"/>
</dbReference>
<sequence length="86" mass="9686">MSALWPANLKFNRPNGDKRDYYYYDAIQITVYTSGAYTFTSKSYFGAVGYLYESSFDPSNPSNNLIHFGDVVGINGEFEIDVSLSN</sequence>
<dbReference type="AlphaFoldDB" id="A0A822C468"/>
<dbReference type="EMBL" id="CAJOBR010044391">
    <property type="protein sequence ID" value="CAF5034411.1"/>
    <property type="molecule type" value="Genomic_DNA"/>
</dbReference>
<evidence type="ECO:0000313" key="2">
    <source>
        <dbReference type="Proteomes" id="UP000663848"/>
    </source>
</evidence>